<dbReference type="PROSITE" id="PS50893">
    <property type="entry name" value="ABC_TRANSPORTER_2"/>
    <property type="match status" value="1"/>
</dbReference>
<dbReference type="RefSeq" id="WP_004425229.1">
    <property type="nucleotide sequence ID" value="NZ_AORI01000012.1"/>
</dbReference>
<dbReference type="Proteomes" id="UP000013131">
    <property type="component" value="Unassembled WGS sequence"/>
</dbReference>
<keyword evidence="3" id="KW-0547">Nucleotide-binding</keyword>
<reference evidence="7 8" key="1">
    <citation type="journal article" date="2013" name="Genome Announc.">
        <title>Draft Genome Sequences of Mycoplasma auris and Mycoplasma yeatsii, Two Species of the Ear Canal of Caprinae.</title>
        <authorList>
            <person name="Dordet-Frisoni E."/>
            <person name="Baranowski E."/>
            <person name="Barre A."/>
            <person name="Blanchard A."/>
            <person name="Breton M."/>
            <person name="Couture C."/>
            <person name="Dupuy V."/>
            <person name="Gaurivaud P."/>
            <person name="Jacob D."/>
            <person name="Lemaitre C."/>
            <person name="Manso-Silvan L."/>
            <person name="Nikolski M."/>
            <person name="Nouvel L.X."/>
            <person name="Poumarat F."/>
            <person name="Sirand-Pugnet P."/>
            <person name="Thebault P."/>
            <person name="Theil S."/>
            <person name="Thiaucourt F."/>
            <person name="Citti C."/>
            <person name="Tardy F."/>
        </authorList>
    </citation>
    <scope>NUCLEOTIDE SEQUENCE [LARGE SCALE GENOMIC DNA]</scope>
    <source>
        <strain evidence="7 8">15026</strain>
    </source>
</reference>
<dbReference type="PROSITE" id="PS00211">
    <property type="entry name" value="ABC_TRANSPORTER_1"/>
    <property type="match status" value="1"/>
</dbReference>
<gene>
    <name evidence="7" type="primary">oppF</name>
    <name evidence="7" type="ORF">MAU_5680</name>
</gene>
<evidence type="ECO:0000313" key="7">
    <source>
        <dbReference type="EMBL" id="ENY68492.1"/>
    </source>
</evidence>
<organism evidence="7 8">
    <name type="scientific">Metamycoplasma auris 15026</name>
    <dbReference type="NCBI Taxonomy" id="1188233"/>
    <lineage>
        <taxon>Bacteria</taxon>
        <taxon>Bacillati</taxon>
        <taxon>Mycoplasmatota</taxon>
        <taxon>Mycoplasmoidales</taxon>
        <taxon>Metamycoplasmataceae</taxon>
        <taxon>Metamycoplasma</taxon>
    </lineage>
</organism>
<dbReference type="InterPro" id="IPR013563">
    <property type="entry name" value="Oligopep_ABC_C"/>
</dbReference>
<dbReference type="Pfam" id="PF08352">
    <property type="entry name" value="oligo_HPY"/>
    <property type="match status" value="1"/>
</dbReference>
<evidence type="ECO:0000256" key="4">
    <source>
        <dbReference type="ARBA" id="ARBA00022840"/>
    </source>
</evidence>
<dbReference type="GO" id="GO:0016887">
    <property type="term" value="F:ATP hydrolysis activity"/>
    <property type="evidence" value="ECO:0007669"/>
    <property type="project" value="InterPro"/>
</dbReference>
<dbReference type="InterPro" id="IPR050319">
    <property type="entry name" value="ABC_transp_ATP-bind"/>
</dbReference>
<dbReference type="GO" id="GO:0005524">
    <property type="term" value="F:ATP binding"/>
    <property type="evidence" value="ECO:0007669"/>
    <property type="project" value="UniProtKB-KW"/>
</dbReference>
<keyword evidence="8" id="KW-1185">Reference proteome</keyword>
<accession>N9UZ73</accession>
<comment type="similarity">
    <text evidence="1">Belongs to the ABC transporter superfamily.</text>
</comment>
<sequence>MRQTNKDKKVILSIDNLKKYFINNGIINKAVDGVSFDVHEGEIVGLIGESGSGKTTVGRTLLRLYDEYNGFVILDDKIISGKSISYTLKKYLRKNVQMIFQDPHASLNSQQNVYNILKEPLLVNGIMKNKIKDIFCDWLEVKKTFKYTFQIQAMKLELENLKEINNLARPFFSFWVKKFENFKFDKELSIEDNFSSFYAYLEEKQKMESLIINNMYSNASTLINYYYEMQSKYRNQELTVEETNFNKAIRRFEEVKILSKISKNQFKLKKELAKLQTKRKALIANYHSQIKESQNVFSNYCIENKNEKSLTNITKLMSTNLEFYSYNLKNEYLFQKRVAVLKSLKSTLKHLEFEDIKDLVKKLEAYVKNFYEKELSAIQFSKTIKQEIKDTINTKFNFDFSKYQTISLKNAKQFEDKLKKLDEEISNLKNELQIKEAPEVSFDELQKAKEDLNKSKEKYLLGRANFLVDYKQKINDLYEQIKKEKDEYLFLVSSQTMCDEAYKKFKNEFFLHLRNSFDEKITALQKTKEDLLAKLMDESADKEKLKKGIKQITLKTKQLEKDHDVAFKMYNSDITLKEDTLKSFKIERDYLNKDIKNIYVLLGIDYKWVELNIRNNILNENQTKDGKQFHTKWTKRFNFFDYKISLPIAKYLISELLYKMTIYRSLEDVGLLKQFAYRYPHEFSGGQLQRIVIARALITEPKVIVADEPIASLDISIQAQVVNLLKDLCIQKNIGLIFIAHDLSMIEYVADNVQIMHLGKIVESGQTEAIYNNPLHPYTISLFKAIPKISNANEKFHKVSFELDYIQEQQFPNIPEVYKAEDNHYIYGTKDQIKKWTSVLSNKKED</sequence>
<keyword evidence="5" id="KW-0175">Coiled coil</keyword>
<evidence type="ECO:0000256" key="2">
    <source>
        <dbReference type="ARBA" id="ARBA00022448"/>
    </source>
</evidence>
<dbReference type="Gene3D" id="3.40.50.300">
    <property type="entry name" value="P-loop containing nucleotide triphosphate hydrolases"/>
    <property type="match status" value="2"/>
</dbReference>
<dbReference type="eggNOG" id="COG4608">
    <property type="taxonomic scope" value="Bacteria"/>
</dbReference>
<comment type="caution">
    <text evidence="7">The sequence shown here is derived from an EMBL/GenBank/DDBJ whole genome shotgun (WGS) entry which is preliminary data.</text>
</comment>
<feature type="domain" description="ABC transporter" evidence="6">
    <location>
        <begin position="12"/>
        <end position="783"/>
    </location>
</feature>
<evidence type="ECO:0000256" key="5">
    <source>
        <dbReference type="SAM" id="Coils"/>
    </source>
</evidence>
<dbReference type="AlphaFoldDB" id="N9UZ73"/>
<dbReference type="InterPro" id="IPR027417">
    <property type="entry name" value="P-loop_NTPase"/>
</dbReference>
<proteinExistence type="inferred from homology"/>
<evidence type="ECO:0000313" key="8">
    <source>
        <dbReference type="Proteomes" id="UP000013131"/>
    </source>
</evidence>
<dbReference type="EMBL" id="AORI01000012">
    <property type="protein sequence ID" value="ENY68492.1"/>
    <property type="molecule type" value="Genomic_DNA"/>
</dbReference>
<dbReference type="GO" id="GO:0055085">
    <property type="term" value="P:transmembrane transport"/>
    <property type="evidence" value="ECO:0007669"/>
    <property type="project" value="UniProtKB-ARBA"/>
</dbReference>
<dbReference type="Pfam" id="PF00005">
    <property type="entry name" value="ABC_tran"/>
    <property type="match status" value="2"/>
</dbReference>
<evidence type="ECO:0000256" key="3">
    <source>
        <dbReference type="ARBA" id="ARBA00022741"/>
    </source>
</evidence>
<evidence type="ECO:0000259" key="6">
    <source>
        <dbReference type="PROSITE" id="PS50893"/>
    </source>
</evidence>
<keyword evidence="2" id="KW-0813">Transport</keyword>
<dbReference type="PANTHER" id="PTHR43776">
    <property type="entry name" value="TRANSPORT ATP-BINDING PROTEIN"/>
    <property type="match status" value="1"/>
</dbReference>
<protein>
    <submittedName>
        <fullName evidence="7">Oligopeptide ABC transporter, ATP-binding protein</fullName>
    </submittedName>
</protein>
<dbReference type="GO" id="GO:0015833">
    <property type="term" value="P:peptide transport"/>
    <property type="evidence" value="ECO:0007669"/>
    <property type="project" value="InterPro"/>
</dbReference>
<dbReference type="OrthoDB" id="400883at2"/>
<feature type="coiled-coil region" evidence="5">
    <location>
        <begin position="411"/>
        <end position="438"/>
    </location>
</feature>
<dbReference type="InterPro" id="IPR003593">
    <property type="entry name" value="AAA+_ATPase"/>
</dbReference>
<dbReference type="STRING" id="1188233.MAU_5680"/>
<dbReference type="PANTHER" id="PTHR43776:SF7">
    <property type="entry name" value="D,D-DIPEPTIDE TRANSPORT ATP-BINDING PROTEIN DDPF-RELATED"/>
    <property type="match status" value="1"/>
</dbReference>
<dbReference type="InterPro" id="IPR003439">
    <property type="entry name" value="ABC_transporter-like_ATP-bd"/>
</dbReference>
<evidence type="ECO:0000256" key="1">
    <source>
        <dbReference type="ARBA" id="ARBA00005417"/>
    </source>
</evidence>
<dbReference type="PATRIC" id="fig|1188233.3.peg.551"/>
<dbReference type="SUPFAM" id="SSF52540">
    <property type="entry name" value="P-loop containing nucleoside triphosphate hydrolases"/>
    <property type="match status" value="1"/>
</dbReference>
<dbReference type="SMART" id="SM00382">
    <property type="entry name" value="AAA"/>
    <property type="match status" value="1"/>
</dbReference>
<keyword evidence="4 7" id="KW-0067">ATP-binding</keyword>
<dbReference type="InterPro" id="IPR017871">
    <property type="entry name" value="ABC_transporter-like_CS"/>
</dbReference>
<name>N9UZ73_9BACT</name>